<sequence>MNSPDNGVHECQSRIPKKHGLHRDNSFRNMAGIARVCQACLRPRVSQFSLVPTGRAGFATCAFTVPSRGPTPEQTLFVAGLNEGKFFGQDSAEETLKLVERVAQHSPEYTLLFGISDRRLAELEQDNKVKQGRLTPSRDLEGRLHCEMVPVLQAGMVDKRPRKHVGRSVFTDQVHVAWLLWKNPQEARKVYWAFWRQRHYKDAEARSFWAKHFPVSSYGYFEERAHIIAIRATEHMMALRKQEMNNSTVLVVNNDIYDLVVQHLNDFLGKDAPENFNSQEFARKLRDTAEELCQDIIDLTPLLVFVYVILPLLIFQFFFNAGQYYLKQSGMLEQLMMGESSRRL</sequence>
<evidence type="ECO:0000313" key="5">
    <source>
        <dbReference type="Proteomes" id="UP001152797"/>
    </source>
</evidence>
<dbReference type="EMBL" id="CAMXCT030000624">
    <property type="protein sequence ID" value="CAL4768621.1"/>
    <property type="molecule type" value="Genomic_DNA"/>
</dbReference>
<keyword evidence="2" id="KW-1133">Transmembrane helix</keyword>
<protein>
    <submittedName>
        <fullName evidence="3">Uncharacterized protein</fullName>
    </submittedName>
</protein>
<name>A0A9P1BXI2_9DINO</name>
<organism evidence="3">
    <name type="scientific">Cladocopium goreaui</name>
    <dbReference type="NCBI Taxonomy" id="2562237"/>
    <lineage>
        <taxon>Eukaryota</taxon>
        <taxon>Sar</taxon>
        <taxon>Alveolata</taxon>
        <taxon>Dinophyceae</taxon>
        <taxon>Suessiales</taxon>
        <taxon>Symbiodiniaceae</taxon>
        <taxon>Cladocopium</taxon>
    </lineage>
</organism>
<keyword evidence="5" id="KW-1185">Reference proteome</keyword>
<dbReference type="EMBL" id="CAMXCT020000624">
    <property type="protein sequence ID" value="CAL1134684.1"/>
    <property type="molecule type" value="Genomic_DNA"/>
</dbReference>
<evidence type="ECO:0000313" key="4">
    <source>
        <dbReference type="EMBL" id="CAL1134684.1"/>
    </source>
</evidence>
<dbReference type="OrthoDB" id="409806at2759"/>
<gene>
    <name evidence="3" type="ORF">C1SCF055_LOCUS9110</name>
</gene>
<dbReference type="Proteomes" id="UP001152797">
    <property type="component" value="Unassembled WGS sequence"/>
</dbReference>
<evidence type="ECO:0000256" key="1">
    <source>
        <dbReference type="SAM" id="MobiDB-lite"/>
    </source>
</evidence>
<feature type="region of interest" description="Disordered" evidence="1">
    <location>
        <begin position="1"/>
        <end position="23"/>
    </location>
</feature>
<reference evidence="4" key="2">
    <citation type="submission" date="2024-04" db="EMBL/GenBank/DDBJ databases">
        <authorList>
            <person name="Chen Y."/>
            <person name="Shah S."/>
            <person name="Dougan E. K."/>
            <person name="Thang M."/>
            <person name="Chan C."/>
        </authorList>
    </citation>
    <scope>NUCLEOTIDE SEQUENCE [LARGE SCALE GENOMIC DNA]</scope>
</reference>
<evidence type="ECO:0000256" key="2">
    <source>
        <dbReference type="SAM" id="Phobius"/>
    </source>
</evidence>
<comment type="caution">
    <text evidence="3">The sequence shown here is derived from an EMBL/GenBank/DDBJ whole genome shotgun (WGS) entry which is preliminary data.</text>
</comment>
<accession>A0A9P1BXI2</accession>
<keyword evidence="2" id="KW-0472">Membrane</keyword>
<proteinExistence type="predicted"/>
<evidence type="ECO:0000313" key="3">
    <source>
        <dbReference type="EMBL" id="CAI3981309.1"/>
    </source>
</evidence>
<dbReference type="EMBL" id="CAMXCT010000624">
    <property type="protein sequence ID" value="CAI3981309.1"/>
    <property type="molecule type" value="Genomic_DNA"/>
</dbReference>
<dbReference type="AlphaFoldDB" id="A0A9P1BXI2"/>
<feature type="transmembrane region" description="Helical" evidence="2">
    <location>
        <begin position="302"/>
        <end position="326"/>
    </location>
</feature>
<keyword evidence="2" id="KW-0812">Transmembrane</keyword>
<reference evidence="3" key="1">
    <citation type="submission" date="2022-10" db="EMBL/GenBank/DDBJ databases">
        <authorList>
            <person name="Chen Y."/>
            <person name="Dougan E. K."/>
            <person name="Chan C."/>
            <person name="Rhodes N."/>
            <person name="Thang M."/>
        </authorList>
    </citation>
    <scope>NUCLEOTIDE SEQUENCE</scope>
</reference>